<dbReference type="InterPro" id="IPR036388">
    <property type="entry name" value="WH-like_DNA-bd_sf"/>
</dbReference>
<dbReference type="AlphaFoldDB" id="A0A429Z731"/>
<proteinExistence type="predicted"/>
<dbReference type="GO" id="GO:0005829">
    <property type="term" value="C:cytosol"/>
    <property type="evidence" value="ECO:0007669"/>
    <property type="project" value="TreeGrafter"/>
</dbReference>
<dbReference type="Pfam" id="PF02082">
    <property type="entry name" value="Rrf2"/>
    <property type="match status" value="1"/>
</dbReference>
<evidence type="ECO:0000313" key="2">
    <source>
        <dbReference type="Proteomes" id="UP000277864"/>
    </source>
</evidence>
<name>A0A429Z731_9ENTE</name>
<gene>
    <name evidence="1" type="ORF">C7P63_06905</name>
</gene>
<dbReference type="OrthoDB" id="9808360at2"/>
<dbReference type="Proteomes" id="UP000277864">
    <property type="component" value="Unassembled WGS sequence"/>
</dbReference>
<dbReference type="InterPro" id="IPR036390">
    <property type="entry name" value="WH_DNA-bd_sf"/>
</dbReference>
<dbReference type="RefSeq" id="WP_125943425.1">
    <property type="nucleotide sequence ID" value="NZ_PXZH01000002.1"/>
</dbReference>
<dbReference type="InterPro" id="IPR000944">
    <property type="entry name" value="Tscrpt_reg_Rrf2"/>
</dbReference>
<dbReference type="Gene3D" id="1.10.10.10">
    <property type="entry name" value="Winged helix-like DNA-binding domain superfamily/Winged helix DNA-binding domain"/>
    <property type="match status" value="1"/>
</dbReference>
<comment type="caution">
    <text evidence="1">The sequence shown here is derived from an EMBL/GenBank/DDBJ whole genome shotgun (WGS) entry which is preliminary data.</text>
</comment>
<dbReference type="GO" id="GO:0003700">
    <property type="term" value="F:DNA-binding transcription factor activity"/>
    <property type="evidence" value="ECO:0007669"/>
    <property type="project" value="TreeGrafter"/>
</dbReference>
<accession>A0A429Z731</accession>
<dbReference type="PROSITE" id="PS51197">
    <property type="entry name" value="HTH_RRF2_2"/>
    <property type="match status" value="1"/>
</dbReference>
<sequence length="156" mass="17471">MRLTNATEQAIAIMAIIATQEPSSLVSSECIYSKLSVSRSYIKKLLRKLVVSNIIEGISGNSGGFSLNKPLDQITLYDIVESIEGPLETFPDMGVLQRAFSEFDEIAQNGHNIVSSYFNIADRAWELELRKVTIQEVLMQVFNQEAVIPSRDWNQS</sequence>
<dbReference type="NCBIfam" id="TIGR00738">
    <property type="entry name" value="rrf2_super"/>
    <property type="match status" value="1"/>
</dbReference>
<keyword evidence="2" id="KW-1185">Reference proteome</keyword>
<organism evidence="1 2">
    <name type="scientific">Vagococcus humatus</name>
    <dbReference type="NCBI Taxonomy" id="1889241"/>
    <lineage>
        <taxon>Bacteria</taxon>
        <taxon>Bacillati</taxon>
        <taxon>Bacillota</taxon>
        <taxon>Bacilli</taxon>
        <taxon>Lactobacillales</taxon>
        <taxon>Enterococcaceae</taxon>
        <taxon>Vagococcus</taxon>
    </lineage>
</organism>
<reference evidence="1 2" key="1">
    <citation type="submission" date="2018-03" db="EMBL/GenBank/DDBJ databases">
        <authorList>
            <person name="Gulvik C.A."/>
        </authorList>
    </citation>
    <scope>NUCLEOTIDE SEQUENCE [LARGE SCALE GENOMIC DNA]</scope>
    <source>
        <strain evidence="1 2">JCM 31581</strain>
    </source>
</reference>
<dbReference type="PANTHER" id="PTHR33221">
    <property type="entry name" value="WINGED HELIX-TURN-HELIX TRANSCRIPTIONAL REGULATOR, RRF2 FAMILY"/>
    <property type="match status" value="1"/>
</dbReference>
<protein>
    <submittedName>
        <fullName evidence="1">Rrf2 family transcriptional regulator</fullName>
    </submittedName>
</protein>
<dbReference type="EMBL" id="PXZH01000002">
    <property type="protein sequence ID" value="RST89491.1"/>
    <property type="molecule type" value="Genomic_DNA"/>
</dbReference>
<dbReference type="PANTHER" id="PTHR33221:SF9">
    <property type="entry name" value="RRF2 FAMILY PROTEIN"/>
    <property type="match status" value="1"/>
</dbReference>
<evidence type="ECO:0000313" key="1">
    <source>
        <dbReference type="EMBL" id="RST89491.1"/>
    </source>
</evidence>
<dbReference type="SUPFAM" id="SSF46785">
    <property type="entry name" value="Winged helix' DNA-binding domain"/>
    <property type="match status" value="1"/>
</dbReference>